<dbReference type="Proteomes" id="UP000249390">
    <property type="component" value="Unassembled WGS sequence"/>
</dbReference>
<dbReference type="Gene3D" id="4.10.1110.10">
    <property type="entry name" value="AN1-like Zinc finger"/>
    <property type="match status" value="1"/>
</dbReference>
<organism evidence="8 9">
    <name type="scientific">Cuscuta australis</name>
    <dbReference type="NCBI Taxonomy" id="267555"/>
    <lineage>
        <taxon>Eukaryota</taxon>
        <taxon>Viridiplantae</taxon>
        <taxon>Streptophyta</taxon>
        <taxon>Embryophyta</taxon>
        <taxon>Tracheophyta</taxon>
        <taxon>Spermatophyta</taxon>
        <taxon>Magnoliopsida</taxon>
        <taxon>eudicotyledons</taxon>
        <taxon>Gunneridae</taxon>
        <taxon>Pentapetalae</taxon>
        <taxon>asterids</taxon>
        <taxon>lamiids</taxon>
        <taxon>Solanales</taxon>
        <taxon>Convolvulaceae</taxon>
        <taxon>Cuscuteae</taxon>
        <taxon>Cuscuta</taxon>
        <taxon>Cuscuta subgen. Grammica</taxon>
        <taxon>Cuscuta sect. Cleistogrammica</taxon>
    </lineage>
</organism>
<dbReference type="InterPro" id="IPR050652">
    <property type="entry name" value="AN1_A20_ZnFinger"/>
</dbReference>
<keyword evidence="3 5" id="KW-0863">Zinc-finger</keyword>
<dbReference type="InterPro" id="IPR000058">
    <property type="entry name" value="Znf_AN1"/>
</dbReference>
<dbReference type="GO" id="GO:0008270">
    <property type="term" value="F:zinc ion binding"/>
    <property type="evidence" value="ECO:0007669"/>
    <property type="project" value="UniProtKB-KW"/>
</dbReference>
<dbReference type="SUPFAM" id="SSF118310">
    <property type="entry name" value="AN1-like Zinc finger"/>
    <property type="match status" value="1"/>
</dbReference>
<evidence type="ECO:0000313" key="8">
    <source>
        <dbReference type="EMBL" id="RAL42223.1"/>
    </source>
</evidence>
<keyword evidence="9" id="KW-1185">Reference proteome</keyword>
<name>A0A328DE75_9ASTE</name>
<evidence type="ECO:0000256" key="6">
    <source>
        <dbReference type="SAM" id="MobiDB-lite"/>
    </source>
</evidence>
<dbReference type="EMBL" id="NQVE01000175">
    <property type="protein sequence ID" value="RAL42223.1"/>
    <property type="molecule type" value="Genomic_DNA"/>
</dbReference>
<dbReference type="SMART" id="SM00154">
    <property type="entry name" value="ZnF_AN1"/>
    <property type="match status" value="1"/>
</dbReference>
<dbReference type="PANTHER" id="PTHR10634">
    <property type="entry name" value="AN1-TYPE ZINC FINGER PROTEIN"/>
    <property type="match status" value="1"/>
</dbReference>
<gene>
    <name evidence="8" type="ORF">DM860_012006</name>
</gene>
<comment type="caution">
    <text evidence="8">The sequence shown here is derived from an EMBL/GenBank/DDBJ whole genome shotgun (WGS) entry which is preliminary data.</text>
</comment>
<keyword evidence="4" id="KW-0862">Zinc</keyword>
<evidence type="ECO:0000256" key="2">
    <source>
        <dbReference type="ARBA" id="ARBA00022723"/>
    </source>
</evidence>
<feature type="region of interest" description="Disordered" evidence="6">
    <location>
        <begin position="118"/>
        <end position="144"/>
    </location>
</feature>
<reference evidence="8 9" key="1">
    <citation type="submission" date="2018-06" db="EMBL/GenBank/DDBJ databases">
        <title>The Genome of Cuscuta australis (Dodder) Provides Insight into the Evolution of Plant Parasitism.</title>
        <authorList>
            <person name="Liu H."/>
        </authorList>
    </citation>
    <scope>NUCLEOTIDE SEQUENCE [LARGE SCALE GENOMIC DNA]</scope>
    <source>
        <strain evidence="9">cv. Yunnan</strain>
        <tissue evidence="8">Vines</tissue>
    </source>
</reference>
<comment type="function">
    <text evidence="1">May be involved in environmental stress response.</text>
</comment>
<evidence type="ECO:0000259" key="7">
    <source>
        <dbReference type="PROSITE" id="PS51039"/>
    </source>
</evidence>
<keyword evidence="2" id="KW-0479">Metal-binding</keyword>
<dbReference type="InterPro" id="IPR035896">
    <property type="entry name" value="AN1-like_Znf"/>
</dbReference>
<dbReference type="PANTHER" id="PTHR10634:SF98">
    <property type="entry name" value="ZINC FINGER A20 AND AN1 DOMAIN-CONTAINING STRESS-ASSOCIATED PROTEIN 3"/>
    <property type="match status" value="1"/>
</dbReference>
<evidence type="ECO:0000256" key="5">
    <source>
        <dbReference type="PROSITE-ProRule" id="PRU00449"/>
    </source>
</evidence>
<evidence type="ECO:0000256" key="4">
    <source>
        <dbReference type="ARBA" id="ARBA00022833"/>
    </source>
</evidence>
<dbReference type="AlphaFoldDB" id="A0A328DE75"/>
<protein>
    <recommendedName>
        <fullName evidence="7">AN1-type domain-containing protein</fullName>
    </recommendedName>
</protein>
<accession>A0A328DE75</accession>
<evidence type="ECO:0000313" key="9">
    <source>
        <dbReference type="Proteomes" id="UP000249390"/>
    </source>
</evidence>
<sequence length="184" mass="20734">MEKLAQTSNLIAEIRDTALVSPVRSTDSAGEVPPMPPCDSNRCGSCWKKMGLVAFNCKCGFTFCVAHHYPETHNCSFDFKAAGRVTLRRYPETPAISLNEFREAEKERQREGIDRSRVWEEAKSEEGEKQRIEKGRGGVKERGRGSARIWRVATRVSRGQLEMLKNPSKALLDKGNDPLHKATR</sequence>
<dbReference type="Pfam" id="PF01428">
    <property type="entry name" value="zf-AN1"/>
    <property type="match status" value="1"/>
</dbReference>
<evidence type="ECO:0000256" key="3">
    <source>
        <dbReference type="ARBA" id="ARBA00022771"/>
    </source>
</evidence>
<dbReference type="PROSITE" id="PS51039">
    <property type="entry name" value="ZF_AN1"/>
    <property type="match status" value="1"/>
</dbReference>
<feature type="domain" description="AN1-type" evidence="7">
    <location>
        <begin position="37"/>
        <end position="83"/>
    </location>
</feature>
<proteinExistence type="predicted"/>
<evidence type="ECO:0000256" key="1">
    <source>
        <dbReference type="ARBA" id="ARBA00003732"/>
    </source>
</evidence>